<name>A0AAD5D9X1_AMBAR</name>
<keyword evidence="2" id="KW-1185">Reference proteome</keyword>
<protein>
    <submittedName>
        <fullName evidence="1">Uncharacterized protein</fullName>
    </submittedName>
</protein>
<organism evidence="1 2">
    <name type="scientific">Ambrosia artemisiifolia</name>
    <name type="common">Common ragweed</name>
    <dbReference type="NCBI Taxonomy" id="4212"/>
    <lineage>
        <taxon>Eukaryota</taxon>
        <taxon>Viridiplantae</taxon>
        <taxon>Streptophyta</taxon>
        <taxon>Embryophyta</taxon>
        <taxon>Tracheophyta</taxon>
        <taxon>Spermatophyta</taxon>
        <taxon>Magnoliopsida</taxon>
        <taxon>eudicotyledons</taxon>
        <taxon>Gunneridae</taxon>
        <taxon>Pentapetalae</taxon>
        <taxon>asterids</taxon>
        <taxon>campanulids</taxon>
        <taxon>Asterales</taxon>
        <taxon>Asteraceae</taxon>
        <taxon>Asteroideae</taxon>
        <taxon>Heliantheae alliance</taxon>
        <taxon>Heliantheae</taxon>
        <taxon>Ambrosia</taxon>
    </lineage>
</organism>
<comment type="caution">
    <text evidence="1">The sequence shown here is derived from an EMBL/GenBank/DDBJ whole genome shotgun (WGS) entry which is preliminary data.</text>
</comment>
<dbReference type="AlphaFoldDB" id="A0AAD5D9X1"/>
<evidence type="ECO:0000313" key="2">
    <source>
        <dbReference type="Proteomes" id="UP001206925"/>
    </source>
</evidence>
<dbReference type="EMBL" id="JAMZMK010000323">
    <property type="protein sequence ID" value="KAI7756648.1"/>
    <property type="molecule type" value="Genomic_DNA"/>
</dbReference>
<accession>A0AAD5D9X1</accession>
<dbReference type="Proteomes" id="UP001206925">
    <property type="component" value="Unassembled WGS sequence"/>
</dbReference>
<proteinExistence type="predicted"/>
<evidence type="ECO:0000313" key="1">
    <source>
        <dbReference type="EMBL" id="KAI7756648.1"/>
    </source>
</evidence>
<gene>
    <name evidence="1" type="ORF">M8C21_001886</name>
</gene>
<sequence length="74" mass="8789">MVFLVVDMLIDGGDVEQNHPDPSEHHFMIRDVDLRWLVLSDLGRRNKQGRLFSFFIHQPILLRWGLMKGEKTMR</sequence>
<reference evidence="1" key="1">
    <citation type="submission" date="2022-06" db="EMBL/GenBank/DDBJ databases">
        <title>Uncovering the hologenomic basis of an extraordinary plant invasion.</title>
        <authorList>
            <person name="Bieker V.C."/>
            <person name="Martin M.D."/>
            <person name="Gilbert T."/>
            <person name="Hodgins K."/>
            <person name="Battlay P."/>
            <person name="Petersen B."/>
            <person name="Wilson J."/>
        </authorList>
    </citation>
    <scope>NUCLEOTIDE SEQUENCE</scope>
    <source>
        <strain evidence="1">AA19_3_7</strain>
        <tissue evidence="1">Leaf</tissue>
    </source>
</reference>